<sequence length="127" mass="15115">MDNEEGRSDYFRDYRKEYDKQNKYVNVRLEMKDFKRLEARAKKLKKPTSTYLRELAFAQLDGSTIIPPEFEEGMKEHNRLIRNIANNLNQIAHQTNIFHEVDQAVVFQHLRDLDAKVQAFIEGELNQ</sequence>
<keyword evidence="2" id="KW-1185">Reference proteome</keyword>
<dbReference type="Proteomes" id="UP000199308">
    <property type="component" value="Unassembled WGS sequence"/>
</dbReference>
<dbReference type="EMBL" id="FOHK01000012">
    <property type="protein sequence ID" value="SET71209.1"/>
    <property type="molecule type" value="Genomic_DNA"/>
</dbReference>
<protein>
    <submittedName>
        <fullName evidence="1">Mobilisation protein (MobC)</fullName>
    </submittedName>
</protein>
<name>A0A1I0GJL5_THASX</name>
<proteinExistence type="predicted"/>
<accession>A0A1I0GJL5</accession>
<dbReference type="InterPro" id="IPR053842">
    <property type="entry name" value="NikA-like"/>
</dbReference>
<gene>
    <name evidence="1" type="ORF">SAMN05660429_02469</name>
</gene>
<organism evidence="1 2">
    <name type="scientific">Thalassotalea agarivorans</name>
    <name type="common">Thalassomonas agarivorans</name>
    <dbReference type="NCBI Taxonomy" id="349064"/>
    <lineage>
        <taxon>Bacteria</taxon>
        <taxon>Pseudomonadati</taxon>
        <taxon>Pseudomonadota</taxon>
        <taxon>Gammaproteobacteria</taxon>
        <taxon>Alteromonadales</taxon>
        <taxon>Colwelliaceae</taxon>
        <taxon>Thalassotalea</taxon>
    </lineage>
</organism>
<evidence type="ECO:0000313" key="2">
    <source>
        <dbReference type="Proteomes" id="UP000199308"/>
    </source>
</evidence>
<dbReference type="RefSeq" id="WP_093330941.1">
    <property type="nucleotide sequence ID" value="NZ_AP027363.1"/>
</dbReference>
<evidence type="ECO:0000313" key="1">
    <source>
        <dbReference type="EMBL" id="SET71209.1"/>
    </source>
</evidence>
<dbReference type="AlphaFoldDB" id="A0A1I0GJL5"/>
<reference evidence="1 2" key="1">
    <citation type="submission" date="2016-10" db="EMBL/GenBank/DDBJ databases">
        <authorList>
            <person name="de Groot N.N."/>
        </authorList>
    </citation>
    <scope>NUCLEOTIDE SEQUENCE [LARGE SCALE GENOMIC DNA]</scope>
    <source>
        <strain evidence="1 2">DSM 19706</strain>
    </source>
</reference>
<dbReference type="STRING" id="349064.SAMN05660429_02469"/>
<dbReference type="Pfam" id="PF21983">
    <property type="entry name" value="NikA-like"/>
    <property type="match status" value="1"/>
</dbReference>